<dbReference type="Proteomes" id="UP000248817">
    <property type="component" value="Unassembled WGS sequence"/>
</dbReference>
<feature type="transmembrane region" description="Helical" evidence="1">
    <location>
        <begin position="20"/>
        <end position="43"/>
    </location>
</feature>
<keyword evidence="1" id="KW-0472">Membrane</keyword>
<evidence type="ECO:0000256" key="1">
    <source>
        <dbReference type="SAM" id="Phobius"/>
    </source>
</evidence>
<gene>
    <name evidence="2" type="ORF">BP00DRAFT_110687</name>
</gene>
<keyword evidence="1" id="KW-1133">Transmembrane helix</keyword>
<dbReference type="EMBL" id="KZ825464">
    <property type="protein sequence ID" value="PYI36614.1"/>
    <property type="molecule type" value="Genomic_DNA"/>
</dbReference>
<organism evidence="2 3">
    <name type="scientific">Aspergillus indologenus CBS 114.80</name>
    <dbReference type="NCBI Taxonomy" id="1450541"/>
    <lineage>
        <taxon>Eukaryota</taxon>
        <taxon>Fungi</taxon>
        <taxon>Dikarya</taxon>
        <taxon>Ascomycota</taxon>
        <taxon>Pezizomycotina</taxon>
        <taxon>Eurotiomycetes</taxon>
        <taxon>Eurotiomycetidae</taxon>
        <taxon>Eurotiales</taxon>
        <taxon>Aspergillaceae</taxon>
        <taxon>Aspergillus</taxon>
        <taxon>Aspergillus subgen. Circumdati</taxon>
    </lineage>
</organism>
<evidence type="ECO:0000313" key="3">
    <source>
        <dbReference type="Proteomes" id="UP000248817"/>
    </source>
</evidence>
<dbReference type="AlphaFoldDB" id="A0A2V5IQT5"/>
<name>A0A2V5IQT5_9EURO</name>
<accession>A0A2V5IQT5</accession>
<keyword evidence="1" id="KW-0812">Transmembrane</keyword>
<proteinExistence type="predicted"/>
<keyword evidence="3" id="KW-1185">Reference proteome</keyword>
<reference evidence="2 3" key="1">
    <citation type="submission" date="2018-02" db="EMBL/GenBank/DDBJ databases">
        <title>The genomes of Aspergillus section Nigri reveals drivers in fungal speciation.</title>
        <authorList>
            <consortium name="DOE Joint Genome Institute"/>
            <person name="Vesth T.C."/>
            <person name="Nybo J."/>
            <person name="Theobald S."/>
            <person name="Brandl J."/>
            <person name="Frisvad J.C."/>
            <person name="Nielsen K.F."/>
            <person name="Lyhne E.K."/>
            <person name="Kogle M.E."/>
            <person name="Kuo A."/>
            <person name="Riley R."/>
            <person name="Clum A."/>
            <person name="Nolan M."/>
            <person name="Lipzen A."/>
            <person name="Salamov A."/>
            <person name="Henrissat B."/>
            <person name="Wiebenga A."/>
            <person name="De vries R.P."/>
            <person name="Grigoriev I.V."/>
            <person name="Mortensen U.H."/>
            <person name="Andersen M.R."/>
            <person name="Baker S.E."/>
        </authorList>
    </citation>
    <scope>NUCLEOTIDE SEQUENCE [LARGE SCALE GENOMIC DNA]</scope>
    <source>
        <strain evidence="2 3">CBS 114.80</strain>
    </source>
</reference>
<protein>
    <submittedName>
        <fullName evidence="2">Uncharacterized protein</fullName>
    </submittedName>
</protein>
<evidence type="ECO:0000313" key="2">
    <source>
        <dbReference type="EMBL" id="PYI36614.1"/>
    </source>
</evidence>
<sequence>MLDLSFPLFIIPWLSPVSFLLISLSLIVGFFHSSVFVMFLSTLVSPWCGVRMSCYPAQSLCTMIVAPATSD</sequence>